<dbReference type="STRING" id="694430.Natoc_1141"/>
<organism evidence="3 4">
    <name type="scientific">Natronococcus occultus SP4</name>
    <dbReference type="NCBI Taxonomy" id="694430"/>
    <lineage>
        <taxon>Archaea</taxon>
        <taxon>Methanobacteriati</taxon>
        <taxon>Methanobacteriota</taxon>
        <taxon>Stenosarchaea group</taxon>
        <taxon>Halobacteria</taxon>
        <taxon>Halobacteriales</taxon>
        <taxon>Natrialbaceae</taxon>
        <taxon>Natronococcus</taxon>
    </lineage>
</organism>
<keyword evidence="4" id="KW-1185">Reference proteome</keyword>
<reference evidence="3 4" key="1">
    <citation type="submission" date="2012-11" db="EMBL/GenBank/DDBJ databases">
        <title>FINISHED of Natronococcus occultus SP4, DSM 3396.</title>
        <authorList>
            <consortium name="DOE Joint Genome Institute"/>
            <person name="Eisen J."/>
            <person name="Huntemann M."/>
            <person name="Wei C.-L."/>
            <person name="Han J."/>
            <person name="Detter J.C."/>
            <person name="Han C."/>
            <person name="Tapia R."/>
            <person name="Chen A."/>
            <person name="Kyrpides N."/>
            <person name="Mavromatis K."/>
            <person name="Markowitz V."/>
            <person name="Szeto E."/>
            <person name="Ivanova N."/>
            <person name="Mikhailova N."/>
            <person name="Ovchinnikova G."/>
            <person name="Pagani I."/>
            <person name="Pati A."/>
            <person name="Goodwin L."/>
            <person name="Nordberg H.P."/>
            <person name="Cantor M.N."/>
            <person name="Hua S.X."/>
            <person name="Woyke T."/>
            <person name="Eisen J."/>
            <person name="Klenk H.-P."/>
            <person name="Klenk H.-P."/>
        </authorList>
    </citation>
    <scope>NUCLEOTIDE SEQUENCE [LARGE SCALE GENOMIC DNA]</scope>
    <source>
        <strain evidence="3 4">SP4</strain>
    </source>
</reference>
<dbReference type="EMBL" id="CP003929">
    <property type="protein sequence ID" value="AGB36979.1"/>
    <property type="molecule type" value="Genomic_DNA"/>
</dbReference>
<dbReference type="GeneID" id="14402501"/>
<keyword evidence="2" id="KW-0812">Transmembrane</keyword>
<evidence type="ECO:0000256" key="2">
    <source>
        <dbReference type="SAM" id="Phobius"/>
    </source>
</evidence>
<feature type="region of interest" description="Disordered" evidence="1">
    <location>
        <begin position="132"/>
        <end position="153"/>
    </location>
</feature>
<dbReference type="AlphaFoldDB" id="L0JXZ2"/>
<sequence length="153" mass="15781">MVDPIGRKRTPRDRGQLLVLGAVALAIVVLGFVAAVGTIGTASSPGTGPDAVVEAELERGIGCLLVRANERSATTDPETLERTVETDLEAFAAGYGAVRSTATTIELEDVVLERGGDGTAAVDRATVRVTSDAPDRHAERTRSIEAGCPEGGP</sequence>
<keyword evidence="2" id="KW-0472">Membrane</keyword>
<keyword evidence="2" id="KW-1133">Transmembrane helix</keyword>
<dbReference type="KEGG" id="nou:Natoc_1141"/>
<dbReference type="RefSeq" id="WP_015320430.1">
    <property type="nucleotide sequence ID" value="NC_019974.1"/>
</dbReference>
<dbReference type="HOGENOM" id="CLU_1709177_0_0_2"/>
<accession>L0JXZ2</accession>
<name>L0JXZ2_9EURY</name>
<feature type="transmembrane region" description="Helical" evidence="2">
    <location>
        <begin position="17"/>
        <end position="39"/>
    </location>
</feature>
<dbReference type="OrthoDB" id="383071at2157"/>
<evidence type="ECO:0000313" key="3">
    <source>
        <dbReference type="EMBL" id="AGB36979.1"/>
    </source>
</evidence>
<evidence type="ECO:0000313" key="4">
    <source>
        <dbReference type="Proteomes" id="UP000010878"/>
    </source>
</evidence>
<feature type="compositionally biased region" description="Basic and acidic residues" evidence="1">
    <location>
        <begin position="133"/>
        <end position="143"/>
    </location>
</feature>
<gene>
    <name evidence="3" type="ORF">Natoc_1141</name>
</gene>
<protein>
    <submittedName>
        <fullName evidence="3">Uncharacterized protein</fullName>
    </submittedName>
</protein>
<evidence type="ECO:0000256" key="1">
    <source>
        <dbReference type="SAM" id="MobiDB-lite"/>
    </source>
</evidence>
<dbReference type="eggNOG" id="arCOG07777">
    <property type="taxonomic scope" value="Archaea"/>
</dbReference>
<proteinExistence type="predicted"/>
<dbReference type="Proteomes" id="UP000010878">
    <property type="component" value="Chromosome"/>
</dbReference>